<dbReference type="Pfam" id="PF17664">
    <property type="entry name" value="HOATZ-like"/>
    <property type="match status" value="1"/>
</dbReference>
<gene>
    <name evidence="4" type="primary">C11orf88-001</name>
    <name evidence="5" type="synonym">C11orf88-002</name>
</gene>
<reference evidence="4" key="1">
    <citation type="submission" date="2020-04" db="EMBL/GenBank/DDBJ databases">
        <authorList>
            <person name="Neveu A P."/>
        </authorList>
    </citation>
    <scope>NUCLEOTIDE SEQUENCE</scope>
    <source>
        <tissue evidence="4">Whole embryo</tissue>
    </source>
</reference>
<evidence type="ECO:0000313" key="5">
    <source>
        <dbReference type="EMBL" id="CAB3226511.1"/>
    </source>
</evidence>
<feature type="region of interest" description="Disordered" evidence="3">
    <location>
        <begin position="1"/>
        <end position="28"/>
    </location>
</feature>
<sequence length="136" mass="15822">MKTEHKSKKNANNKEDSPPPVTIFHGSNSDDIEHAKSFWRSLTLHPPLESRLVSADIRQRLRIAPAPDKATGNKKTTKDAEAFESALFLHKAHEKLIQDERVRYRTLSQQRESVLDLLHKQREQRIQKEMISKDFK</sequence>
<name>A0A6F9D829_9ASCI</name>
<evidence type="ECO:0000256" key="2">
    <source>
        <dbReference type="ARBA" id="ARBA00023657"/>
    </source>
</evidence>
<dbReference type="EMBL" id="LR783428">
    <property type="protein sequence ID" value="CAB3226511.1"/>
    <property type="molecule type" value="mRNA"/>
</dbReference>
<dbReference type="PANTHER" id="PTHR47231">
    <property type="entry name" value="UPF0722 PROTEIN C11ORF88"/>
    <property type="match status" value="1"/>
</dbReference>
<feature type="compositionally biased region" description="Basic residues" evidence="3">
    <location>
        <begin position="1"/>
        <end position="11"/>
    </location>
</feature>
<dbReference type="EMBL" id="LR783427">
    <property type="protein sequence ID" value="CAB3226510.1"/>
    <property type="molecule type" value="mRNA"/>
</dbReference>
<protein>
    <recommendedName>
        <fullName evidence="2">Cilia- and flagella-associated protein HOATZ</fullName>
    </recommendedName>
</protein>
<dbReference type="PANTHER" id="PTHR47231:SF1">
    <property type="entry name" value="CILIA- AND FLAGELLA-ASSOCIATED PROTEIN HOATZ"/>
    <property type="match status" value="1"/>
</dbReference>
<dbReference type="AlphaFoldDB" id="A0A6F9D829"/>
<proteinExistence type="evidence at transcript level"/>
<comment type="similarity">
    <text evidence="1">Belongs to the HOATZ family.</text>
</comment>
<dbReference type="GO" id="GO:0060271">
    <property type="term" value="P:cilium assembly"/>
    <property type="evidence" value="ECO:0007669"/>
    <property type="project" value="InterPro"/>
</dbReference>
<evidence type="ECO:0000256" key="1">
    <source>
        <dbReference type="ARBA" id="ARBA00023451"/>
    </source>
</evidence>
<organism evidence="4">
    <name type="scientific">Phallusia mammillata</name>
    <dbReference type="NCBI Taxonomy" id="59560"/>
    <lineage>
        <taxon>Eukaryota</taxon>
        <taxon>Metazoa</taxon>
        <taxon>Chordata</taxon>
        <taxon>Tunicata</taxon>
        <taxon>Ascidiacea</taxon>
        <taxon>Phlebobranchia</taxon>
        <taxon>Ascidiidae</taxon>
        <taxon>Phallusia</taxon>
    </lineage>
</organism>
<evidence type="ECO:0000256" key="3">
    <source>
        <dbReference type="SAM" id="MobiDB-lite"/>
    </source>
</evidence>
<accession>A0A6F9D829</accession>
<dbReference type="InterPro" id="IPR040681">
    <property type="entry name" value="HOATZ-like"/>
</dbReference>
<evidence type="ECO:0000313" key="4">
    <source>
        <dbReference type="EMBL" id="CAB3226510.1"/>
    </source>
</evidence>